<gene>
    <name evidence="2" type="ORF">LXM24_06515</name>
</gene>
<evidence type="ECO:0000259" key="1">
    <source>
        <dbReference type="Pfam" id="PF13333"/>
    </source>
</evidence>
<evidence type="ECO:0000313" key="2">
    <source>
        <dbReference type="EMBL" id="MCF0039734.1"/>
    </source>
</evidence>
<comment type="caution">
    <text evidence="2">The sequence shown here is derived from an EMBL/GenBank/DDBJ whole genome shotgun (WGS) entry which is preliminary data.</text>
</comment>
<dbReference type="Proteomes" id="UP001139700">
    <property type="component" value="Unassembled WGS sequence"/>
</dbReference>
<dbReference type="GO" id="GO:0015074">
    <property type="term" value="P:DNA integration"/>
    <property type="evidence" value="ECO:0007669"/>
    <property type="project" value="InterPro"/>
</dbReference>
<name>A0A9X1P8Q7_9BACT</name>
<organism evidence="2 3">
    <name type="scientific">Dyadobacter fanqingshengii</name>
    <dbReference type="NCBI Taxonomy" id="2906443"/>
    <lineage>
        <taxon>Bacteria</taxon>
        <taxon>Pseudomonadati</taxon>
        <taxon>Bacteroidota</taxon>
        <taxon>Cytophagia</taxon>
        <taxon>Cytophagales</taxon>
        <taxon>Spirosomataceae</taxon>
        <taxon>Dyadobacter</taxon>
    </lineage>
</organism>
<dbReference type="InterPro" id="IPR001584">
    <property type="entry name" value="Integrase_cat-core"/>
</dbReference>
<accession>A0A9X1P8Q7</accession>
<dbReference type="RefSeq" id="WP_234614858.1">
    <property type="nucleotide sequence ID" value="NZ_JAJTTA010000002.1"/>
</dbReference>
<dbReference type="Pfam" id="PF13333">
    <property type="entry name" value="rve_2"/>
    <property type="match status" value="1"/>
</dbReference>
<keyword evidence="3" id="KW-1185">Reference proteome</keyword>
<feature type="domain" description="Integrase catalytic" evidence="1">
    <location>
        <begin position="8"/>
        <end position="32"/>
    </location>
</feature>
<proteinExistence type="predicted"/>
<dbReference type="AlphaFoldDB" id="A0A9X1P8Q7"/>
<reference evidence="2" key="1">
    <citation type="submission" date="2021-12" db="EMBL/GenBank/DDBJ databases">
        <title>Novel species in genus Dyadobacter.</title>
        <authorList>
            <person name="Ma C."/>
        </authorList>
    </citation>
    <scope>NUCLEOTIDE SEQUENCE</scope>
    <source>
        <strain evidence="2">CY399</strain>
    </source>
</reference>
<dbReference type="EMBL" id="JAJTTA010000002">
    <property type="protein sequence ID" value="MCF0039734.1"/>
    <property type="molecule type" value="Genomic_DNA"/>
</dbReference>
<protein>
    <submittedName>
        <fullName evidence="2">IS3 family transposase</fullName>
    </submittedName>
</protein>
<evidence type="ECO:0000313" key="3">
    <source>
        <dbReference type="Proteomes" id="UP001139700"/>
    </source>
</evidence>
<sequence>MNMPKGGYESLEQLKAVLFEYIDGYYNTRRLHLL</sequence>